<dbReference type="InterPro" id="IPR019076">
    <property type="entry name" value="Spore_lipoprot_YhcN/YlaJ-like"/>
</dbReference>
<sequence>MKKISIASSIITLSLLTACQYGAEEDIYKESGNTINVQNRHELYSKNDNLNDKKDDFGYVRHQKSGVPQDNTFAKVHTINREQLANTISSICVQMPGINDVATLVTDDEVLVGYQTNAKDRNAVADQVKRSAASAVPRYYKVYVSDNKAMMEQIESFSPLSSTSRNVDEILNKTIREMLKSPQGKKMNSGENANGEAYGEMNEKLDTDMKDNYDKKRYE</sequence>
<name>A0ABU6P0X3_9BACI</name>
<feature type="region of interest" description="Disordered" evidence="1">
    <location>
        <begin position="179"/>
        <end position="219"/>
    </location>
</feature>
<keyword evidence="4" id="KW-1185">Reference proteome</keyword>
<dbReference type="RefSeq" id="WP_066232082.1">
    <property type="nucleotide sequence ID" value="NZ_JARTFQ010000004.1"/>
</dbReference>
<feature type="signal peptide" evidence="2">
    <location>
        <begin position="1"/>
        <end position="23"/>
    </location>
</feature>
<keyword evidence="2" id="KW-0732">Signal</keyword>
<dbReference type="Pfam" id="PF09580">
    <property type="entry name" value="Spore_YhcN_YlaJ"/>
    <property type="match status" value="1"/>
</dbReference>
<evidence type="ECO:0000256" key="1">
    <source>
        <dbReference type="SAM" id="MobiDB-lite"/>
    </source>
</evidence>
<dbReference type="GeneID" id="301142020"/>
<reference evidence="3 4" key="1">
    <citation type="submission" date="2023-03" db="EMBL/GenBank/DDBJ databases">
        <title>Bacillus Genome Sequencing.</title>
        <authorList>
            <person name="Dunlap C."/>
        </authorList>
    </citation>
    <scope>NUCLEOTIDE SEQUENCE [LARGE SCALE GENOMIC DNA]</scope>
    <source>
        <strain evidence="3 4">NRS-1717</strain>
    </source>
</reference>
<accession>A0ABU6P0X3</accession>
<evidence type="ECO:0000313" key="3">
    <source>
        <dbReference type="EMBL" id="MED4402981.1"/>
    </source>
</evidence>
<dbReference type="EMBL" id="JARTFS010000013">
    <property type="protein sequence ID" value="MED4402981.1"/>
    <property type="molecule type" value="Genomic_DNA"/>
</dbReference>
<protein>
    <submittedName>
        <fullName evidence="3">YhcN/YlaJ family sporulation lipoprotein</fullName>
    </submittedName>
</protein>
<comment type="caution">
    <text evidence="3">The sequence shown here is derived from an EMBL/GenBank/DDBJ whole genome shotgun (WGS) entry which is preliminary data.</text>
</comment>
<evidence type="ECO:0000313" key="4">
    <source>
        <dbReference type="Proteomes" id="UP001342826"/>
    </source>
</evidence>
<gene>
    <name evidence="3" type="ORF">P9271_16875</name>
</gene>
<dbReference type="Proteomes" id="UP001342826">
    <property type="component" value="Unassembled WGS sequence"/>
</dbReference>
<feature type="compositionally biased region" description="Basic and acidic residues" evidence="1">
    <location>
        <begin position="201"/>
        <end position="219"/>
    </location>
</feature>
<evidence type="ECO:0000256" key="2">
    <source>
        <dbReference type="SAM" id="SignalP"/>
    </source>
</evidence>
<keyword evidence="3" id="KW-0449">Lipoprotein</keyword>
<feature type="chain" id="PRO_5046591035" evidence="2">
    <location>
        <begin position="24"/>
        <end position="219"/>
    </location>
</feature>
<dbReference type="PROSITE" id="PS51257">
    <property type="entry name" value="PROKAR_LIPOPROTEIN"/>
    <property type="match status" value="1"/>
</dbReference>
<proteinExistence type="predicted"/>
<organism evidence="3 4">
    <name type="scientific">Metabacillus fastidiosus</name>
    <dbReference type="NCBI Taxonomy" id="1458"/>
    <lineage>
        <taxon>Bacteria</taxon>
        <taxon>Bacillati</taxon>
        <taxon>Bacillota</taxon>
        <taxon>Bacilli</taxon>
        <taxon>Bacillales</taxon>
        <taxon>Bacillaceae</taxon>
        <taxon>Metabacillus</taxon>
    </lineage>
</organism>